<proteinExistence type="predicted"/>
<dbReference type="EMBL" id="GFDL01000284">
    <property type="protein sequence ID" value="JAV34761.1"/>
    <property type="molecule type" value="Transcribed_RNA"/>
</dbReference>
<dbReference type="Pfam" id="PF00405">
    <property type="entry name" value="Transferrin"/>
    <property type="match status" value="3"/>
</dbReference>
<dbReference type="PANTHER" id="PTHR11485">
    <property type="entry name" value="TRANSFERRIN"/>
    <property type="match status" value="1"/>
</dbReference>
<dbReference type="Gene3D" id="3.40.190.10">
    <property type="entry name" value="Periplasmic binding protein-like II"/>
    <property type="match status" value="3"/>
</dbReference>
<organism evidence="3">
    <name type="scientific">Culex tarsalis</name>
    <name type="common">Encephalitis mosquito</name>
    <dbReference type="NCBI Taxonomy" id="7177"/>
    <lineage>
        <taxon>Eukaryota</taxon>
        <taxon>Metazoa</taxon>
        <taxon>Ecdysozoa</taxon>
        <taxon>Arthropoda</taxon>
        <taxon>Hexapoda</taxon>
        <taxon>Insecta</taxon>
        <taxon>Pterygota</taxon>
        <taxon>Neoptera</taxon>
        <taxon>Endopterygota</taxon>
        <taxon>Diptera</taxon>
        <taxon>Nematocera</taxon>
        <taxon>Culicoidea</taxon>
        <taxon>Culicidae</taxon>
        <taxon>Culicinae</taxon>
        <taxon>Culicini</taxon>
        <taxon>Culex</taxon>
        <taxon>Culex</taxon>
    </lineage>
</organism>
<sequence>MARTIGLVSFVALLCIFSGTSAQIVDTICAGTRFADQCLQLQRGKSEVVCVTVQDSIECAQRIRNGTANIGIFSAESLVHLATLGWDSLAVVKELRHNDRTRETVDFRSVVVVPASHQGGLDGLRGSRFCHPGLQYGRQQRWSERFLKHFERLVVPAECGELTSAAEIETAALSKFFGSACRPGKWSNVPHEDAELKSKYTNLCELCQNKAQCTYDAPTVSHHRAALQCLRNGGNVAYVSQQDAQEFFAFNNDIVSDYGFLCPNGTIEPINGNNSPCSWLSQPWPVVMAAANRAIEVSSRIDRWMRGTSGESWEQAIQEIIGHGSRSALSVGSIQLPVDYLRPYRSLPIPSDLCRTTARWCTTSPEEKDKCDVLRTAALTTGIYPTIECPADTTSRMTCMNEIANNRSDFTGIDSNFGYLARHPFNLTAAMFQETEKEKYSSVVVLVKDDNRFTRFENLRSSRACMPEFGGIASIAFINVGKARGIFDRSNCNYGQLLGDFFGASCAPGSRDSLHDPMGHNAESLCSLCRMPDPNLTVPVPLAAGDGEEDALNAELEELPAEVEGKSDVESTISRNTDCAANVNNPFYGTRGALNCLRLQGDVAIVESQNLAEHAQALGMNANEYRIMCRNGSLAAYPGFAVDDECVLTTIVDGEIVVRRQSSKTAGIVNALSSLDIYLQNDPDFKMYNIFGGVKNLLFEDSALGLVSPQHAELGQAVQNYIRLFENIEDCTNSAGGTTVDDGDGASMLTINAFMTFLFVMYNVLRG</sequence>
<accession>A0A1Q3G4N3</accession>
<feature type="domain" description="Transferrin-like" evidence="2">
    <location>
        <begin position="26"/>
        <end position="349"/>
    </location>
</feature>
<feature type="domain" description="Transferrin-like" evidence="2">
    <location>
        <begin position="358"/>
        <end position="726"/>
    </location>
</feature>
<dbReference type="GO" id="GO:0005886">
    <property type="term" value="C:plasma membrane"/>
    <property type="evidence" value="ECO:0007669"/>
    <property type="project" value="TreeGrafter"/>
</dbReference>
<dbReference type="SMART" id="SM00094">
    <property type="entry name" value="TR_FER"/>
    <property type="match status" value="1"/>
</dbReference>
<reference evidence="3" key="1">
    <citation type="submission" date="2017-01" db="EMBL/GenBank/DDBJ databases">
        <title>A deep insight into the sialotranscriptome of adult male and female Cluex tarsalis mosquitoes.</title>
        <authorList>
            <person name="Ribeiro J.M."/>
            <person name="Moreira F."/>
            <person name="Bernard K.A."/>
            <person name="Calvo E."/>
        </authorList>
    </citation>
    <scope>NUCLEOTIDE SEQUENCE</scope>
    <source>
        <strain evidence="3">Kern County</strain>
        <tissue evidence="3">Salivary glands</tissue>
    </source>
</reference>
<dbReference type="PANTHER" id="PTHR11485:SF57">
    <property type="entry name" value="TRANSFERRIN"/>
    <property type="match status" value="1"/>
</dbReference>
<dbReference type="AlphaFoldDB" id="A0A1Q3G4N3"/>
<feature type="signal peptide" evidence="1">
    <location>
        <begin position="1"/>
        <end position="22"/>
    </location>
</feature>
<dbReference type="PROSITE" id="PS51408">
    <property type="entry name" value="TRANSFERRIN_LIKE_4"/>
    <property type="match status" value="2"/>
</dbReference>
<dbReference type="CDD" id="cd13529">
    <property type="entry name" value="PBP2_transferrin"/>
    <property type="match status" value="1"/>
</dbReference>
<dbReference type="GO" id="GO:0006826">
    <property type="term" value="P:iron ion transport"/>
    <property type="evidence" value="ECO:0007669"/>
    <property type="project" value="TreeGrafter"/>
</dbReference>
<dbReference type="GO" id="GO:0055037">
    <property type="term" value="C:recycling endosome"/>
    <property type="evidence" value="ECO:0007669"/>
    <property type="project" value="TreeGrafter"/>
</dbReference>
<evidence type="ECO:0000313" key="3">
    <source>
        <dbReference type="EMBL" id="JAV34761.1"/>
    </source>
</evidence>
<dbReference type="SUPFAM" id="SSF53850">
    <property type="entry name" value="Periplasmic binding protein-like II"/>
    <property type="match status" value="2"/>
</dbReference>
<feature type="chain" id="PRO_5012004064" evidence="1">
    <location>
        <begin position="23"/>
        <end position="767"/>
    </location>
</feature>
<protein>
    <submittedName>
        <fullName evidence="3">Putative transferrin</fullName>
    </submittedName>
</protein>
<keyword evidence="1" id="KW-0732">Signal</keyword>
<dbReference type="GO" id="GO:0005615">
    <property type="term" value="C:extracellular space"/>
    <property type="evidence" value="ECO:0007669"/>
    <property type="project" value="TreeGrafter"/>
</dbReference>
<dbReference type="PRINTS" id="PR00422">
    <property type="entry name" value="TRANSFERRIN"/>
</dbReference>
<name>A0A1Q3G4N3_CULTA</name>
<evidence type="ECO:0000259" key="2">
    <source>
        <dbReference type="PROSITE" id="PS51408"/>
    </source>
</evidence>
<evidence type="ECO:0000256" key="1">
    <source>
        <dbReference type="SAM" id="SignalP"/>
    </source>
</evidence>
<dbReference type="InterPro" id="IPR001156">
    <property type="entry name" value="Transferrin-like_dom"/>
</dbReference>
<dbReference type="GO" id="GO:0005769">
    <property type="term" value="C:early endosome"/>
    <property type="evidence" value="ECO:0007669"/>
    <property type="project" value="TreeGrafter"/>
</dbReference>